<dbReference type="AlphaFoldDB" id="A0A7S0VQ55"/>
<dbReference type="InterPro" id="IPR007379">
    <property type="entry name" value="Tim44-like_dom"/>
</dbReference>
<dbReference type="SUPFAM" id="SSF54427">
    <property type="entry name" value="NTF2-like"/>
    <property type="match status" value="1"/>
</dbReference>
<dbReference type="EMBL" id="HBFN01012671">
    <property type="protein sequence ID" value="CAD8792946.1"/>
    <property type="molecule type" value="Transcribed_RNA"/>
</dbReference>
<feature type="compositionally biased region" description="Polar residues" evidence="1">
    <location>
        <begin position="71"/>
        <end position="80"/>
    </location>
</feature>
<evidence type="ECO:0000313" key="3">
    <source>
        <dbReference type="EMBL" id="CAD8792946.1"/>
    </source>
</evidence>
<name>A0A7S0VQ55_9CRYP</name>
<dbReference type="Gene3D" id="3.10.450.240">
    <property type="match status" value="1"/>
</dbReference>
<proteinExistence type="predicted"/>
<evidence type="ECO:0000256" key="1">
    <source>
        <dbReference type="SAM" id="MobiDB-lite"/>
    </source>
</evidence>
<feature type="region of interest" description="Disordered" evidence="1">
    <location>
        <begin position="41"/>
        <end position="109"/>
    </location>
</feature>
<reference evidence="3" key="1">
    <citation type="submission" date="2021-01" db="EMBL/GenBank/DDBJ databases">
        <authorList>
            <person name="Corre E."/>
            <person name="Pelletier E."/>
            <person name="Niang G."/>
            <person name="Scheremetjew M."/>
            <person name="Finn R."/>
            <person name="Kale V."/>
            <person name="Holt S."/>
            <person name="Cochrane G."/>
            <person name="Meng A."/>
            <person name="Brown T."/>
            <person name="Cohen L."/>
        </authorList>
    </citation>
    <scope>NUCLEOTIDE SEQUENCE</scope>
    <source>
        <strain evidence="3">CCMP443</strain>
    </source>
</reference>
<feature type="domain" description="Tim44-like" evidence="2">
    <location>
        <begin position="139"/>
        <end position="263"/>
    </location>
</feature>
<gene>
    <name evidence="3" type="ORF">HTEP1355_LOCUS7273</name>
</gene>
<protein>
    <recommendedName>
        <fullName evidence="2">Tim44-like domain-containing protein</fullName>
    </recommendedName>
</protein>
<sequence length="278" mass="31500">MRMLMARVLPSACCPASLGLLRASLGGVHFHVRTEDQGKRIGRGVPLSRRNLSSHPPATRNLRPGCFSVSRGFSSTQVVRSGNKGEDDPENSKRLPSDDPNQLPPHFFSNEASKFAKPAEVGILQQLELLMTLPVLTRMSKGEFDREDFLEGCKDAFEHIMETYTRNSTDGFEDLMETDVLEAFKHCLNEYSQHGIVCDYESGRVKRAEIHRIQFVHDPEEGLDRAWVDVQFVNSQRICLRDETGRVVGPEGDWVVRSTLWRFSTKLPELKWVLADMP</sequence>
<accession>A0A7S0VQ55</accession>
<feature type="compositionally biased region" description="Basic and acidic residues" evidence="1">
    <location>
        <begin position="83"/>
        <end position="97"/>
    </location>
</feature>
<dbReference type="Pfam" id="PF04280">
    <property type="entry name" value="Tim44"/>
    <property type="match status" value="1"/>
</dbReference>
<dbReference type="InterPro" id="IPR032710">
    <property type="entry name" value="NTF2-like_dom_sf"/>
</dbReference>
<evidence type="ECO:0000259" key="2">
    <source>
        <dbReference type="Pfam" id="PF04280"/>
    </source>
</evidence>
<organism evidence="3">
    <name type="scientific">Hemiselmis tepida</name>
    <dbReference type="NCBI Taxonomy" id="464990"/>
    <lineage>
        <taxon>Eukaryota</taxon>
        <taxon>Cryptophyceae</taxon>
        <taxon>Cryptomonadales</taxon>
        <taxon>Hemiselmidaceae</taxon>
        <taxon>Hemiselmis</taxon>
    </lineage>
</organism>